<reference evidence="1" key="1">
    <citation type="submission" date="2020-05" db="EMBL/GenBank/DDBJ databases">
        <title>Large-scale comparative analyses of tick genomes elucidate their genetic diversity and vector capacities.</title>
        <authorList>
            <person name="Jia N."/>
            <person name="Wang J."/>
            <person name="Shi W."/>
            <person name="Du L."/>
            <person name="Sun Y."/>
            <person name="Zhan W."/>
            <person name="Jiang J."/>
            <person name="Wang Q."/>
            <person name="Zhang B."/>
            <person name="Ji P."/>
            <person name="Sakyi L.B."/>
            <person name="Cui X."/>
            <person name="Yuan T."/>
            <person name="Jiang B."/>
            <person name="Yang W."/>
            <person name="Lam T.T.-Y."/>
            <person name="Chang Q."/>
            <person name="Ding S."/>
            <person name="Wang X."/>
            <person name="Zhu J."/>
            <person name="Ruan X."/>
            <person name="Zhao L."/>
            <person name="Wei J."/>
            <person name="Que T."/>
            <person name="Du C."/>
            <person name="Cheng J."/>
            <person name="Dai P."/>
            <person name="Han X."/>
            <person name="Huang E."/>
            <person name="Gao Y."/>
            <person name="Liu J."/>
            <person name="Shao H."/>
            <person name="Ye R."/>
            <person name="Li L."/>
            <person name="Wei W."/>
            <person name="Wang X."/>
            <person name="Wang C."/>
            <person name="Yang T."/>
            <person name="Huo Q."/>
            <person name="Li W."/>
            <person name="Guo W."/>
            <person name="Chen H."/>
            <person name="Zhou L."/>
            <person name="Ni X."/>
            <person name="Tian J."/>
            <person name="Zhou Y."/>
            <person name="Sheng Y."/>
            <person name="Liu T."/>
            <person name="Pan Y."/>
            <person name="Xia L."/>
            <person name="Li J."/>
            <person name="Zhao F."/>
            <person name="Cao W."/>
        </authorList>
    </citation>
    <scope>NUCLEOTIDE SEQUENCE</scope>
    <source>
        <strain evidence="1">Dsil-2018</strain>
    </source>
</reference>
<evidence type="ECO:0000313" key="1">
    <source>
        <dbReference type="EMBL" id="KAH7941545.1"/>
    </source>
</evidence>
<sequence>MDVCPFPSNKIWRGCGVRNPPPDHTCNPKFSLCGGPHLTADKSCTARYKTPYVIRKGIRERRAAMQVTLQESEFPPMNYKHRSRSRYPSRSRQHCSRTPSRSRQRRSQSRSTSTPPAKLLTNKVSFAEALMGASREGRNTPSSTPTNTKDNAEIAHLKKENAIMRDLINKLSQKVRDLKQSKTPASTPPAEASPSSNHDAPMTPAPKKRALQEGAAGQVRSEVKDMLVTVQSTMETLQNAVESVQHALLALAQRVTNVENHLQTLPMPAPPARETPALPMMAYPNPHHGPP</sequence>
<proteinExistence type="predicted"/>
<protein>
    <submittedName>
        <fullName evidence="1">Uncharacterized protein</fullName>
    </submittedName>
</protein>
<evidence type="ECO:0000313" key="2">
    <source>
        <dbReference type="Proteomes" id="UP000821865"/>
    </source>
</evidence>
<gene>
    <name evidence="1" type="ORF">HPB49_014811</name>
</gene>
<comment type="caution">
    <text evidence="1">The sequence shown here is derived from an EMBL/GenBank/DDBJ whole genome shotgun (WGS) entry which is preliminary data.</text>
</comment>
<keyword evidence="2" id="KW-1185">Reference proteome</keyword>
<organism evidence="1 2">
    <name type="scientific">Dermacentor silvarum</name>
    <name type="common">Tick</name>
    <dbReference type="NCBI Taxonomy" id="543639"/>
    <lineage>
        <taxon>Eukaryota</taxon>
        <taxon>Metazoa</taxon>
        <taxon>Ecdysozoa</taxon>
        <taxon>Arthropoda</taxon>
        <taxon>Chelicerata</taxon>
        <taxon>Arachnida</taxon>
        <taxon>Acari</taxon>
        <taxon>Parasitiformes</taxon>
        <taxon>Ixodida</taxon>
        <taxon>Ixodoidea</taxon>
        <taxon>Ixodidae</taxon>
        <taxon>Rhipicephalinae</taxon>
        <taxon>Dermacentor</taxon>
    </lineage>
</organism>
<accession>A0ACB8CFH9</accession>
<name>A0ACB8CFH9_DERSI</name>
<dbReference type="Proteomes" id="UP000821865">
    <property type="component" value="Chromosome 7"/>
</dbReference>
<dbReference type="EMBL" id="CM023476">
    <property type="protein sequence ID" value="KAH7941545.1"/>
    <property type="molecule type" value="Genomic_DNA"/>
</dbReference>